<dbReference type="EMBL" id="JAOPGA020000496">
    <property type="protein sequence ID" value="KAL0479084.1"/>
    <property type="molecule type" value="Genomic_DNA"/>
</dbReference>
<evidence type="ECO:0000256" key="6">
    <source>
        <dbReference type="ARBA" id="ARBA00079393"/>
    </source>
</evidence>
<feature type="domain" description="Pus10-like C-terminal" evidence="9">
    <location>
        <begin position="248"/>
        <end position="496"/>
    </location>
</feature>
<accession>A0AAW2YR04</accession>
<dbReference type="Gene3D" id="3.30.70.3190">
    <property type="match status" value="1"/>
</dbReference>
<sequence length="498" mass="57039">MSYTRNVAEEAFARGCCVRCVLHMSQCVDQTLYDSKEESIIENMKKFNMIHAEFDLSTISKSCILCHNIFRDDYLFRIIPELAIKELSLYEFTASEFGIALLLPLELLLRDHILNLHIQQKLGISFKTKTDRKRTIKSTILSILKKQVQSKNESIINQTVKPFNVLRSNNPTMRLDIQLKETSSSEETQEPERKRRRTRKPTGMKEIEQALKNDNLESLLKSYPVPSIDAQQQIETTCVMKGVHEPIYISGNYIKLERDLPQSPWLIKNNRSEQDEEEGDPNASSSVEEHISEHLLPLVDCDSHKFDSAGREDRDVRMLGKGRPFVFCMTNPKKSLSITQQQLDDAMNKINQGESVKVHTLKLWHDNTRSKEMHAGATEKRKRYRAVIWSSGLITDKAVQALNGTVDLVIKQNTPVRVLHRRSAAIREKIVHCINVIQRVNDHYMVVDLTTSAGAYVKEFVHSDFGRTVPSMASLLNPDGMPFDAQLLQLDVMDIEMD</sequence>
<dbReference type="GO" id="GO:0003723">
    <property type="term" value="F:RNA binding"/>
    <property type="evidence" value="ECO:0007669"/>
    <property type="project" value="InterPro"/>
</dbReference>
<gene>
    <name evidence="10" type="ORF">AKO1_007899</name>
</gene>
<dbReference type="SUPFAM" id="SSF55120">
    <property type="entry name" value="Pseudouridine synthase"/>
    <property type="match status" value="1"/>
</dbReference>
<dbReference type="Proteomes" id="UP001431209">
    <property type="component" value="Unassembled WGS sequence"/>
</dbReference>
<dbReference type="GO" id="GO:0031119">
    <property type="term" value="P:tRNA pseudouridine synthesis"/>
    <property type="evidence" value="ECO:0007669"/>
    <property type="project" value="UniProtKB-ARBA"/>
</dbReference>
<proteinExistence type="inferred from homology"/>
<evidence type="ECO:0000313" key="11">
    <source>
        <dbReference type="Proteomes" id="UP001431209"/>
    </source>
</evidence>
<dbReference type="InterPro" id="IPR039894">
    <property type="entry name" value="Pus10-like"/>
</dbReference>
<evidence type="ECO:0000256" key="3">
    <source>
        <dbReference type="ARBA" id="ARBA00022694"/>
    </source>
</evidence>
<evidence type="ECO:0000256" key="1">
    <source>
        <dbReference type="ARBA" id="ARBA00009652"/>
    </source>
</evidence>
<keyword evidence="11" id="KW-1185">Reference proteome</keyword>
<dbReference type="Pfam" id="PF21238">
    <property type="entry name" value="Pus10_C"/>
    <property type="match status" value="1"/>
</dbReference>
<dbReference type="PANTHER" id="PTHR21568">
    <property type="entry name" value="TRNA PSEUDOURIDINE SYNTHASE PUS10"/>
    <property type="match status" value="1"/>
</dbReference>
<evidence type="ECO:0000313" key="10">
    <source>
        <dbReference type="EMBL" id="KAL0479084.1"/>
    </source>
</evidence>
<dbReference type="FunFam" id="3.30.70.2510:FF:000001">
    <property type="entry name" value="tRNA pseudouridine synthase Pus10"/>
    <property type="match status" value="1"/>
</dbReference>
<reference evidence="10 11" key="1">
    <citation type="submission" date="2024-03" db="EMBL/GenBank/DDBJ databases">
        <title>The Acrasis kona genome and developmental transcriptomes reveal deep origins of eukaryotic multicellular pathways.</title>
        <authorList>
            <person name="Sheikh S."/>
            <person name="Fu C.-J."/>
            <person name="Brown M.W."/>
            <person name="Baldauf S.L."/>
        </authorList>
    </citation>
    <scope>NUCLEOTIDE SEQUENCE [LARGE SCALE GENOMIC DNA]</scope>
    <source>
        <strain evidence="10 11">ATCC MYA-3509</strain>
    </source>
</reference>
<evidence type="ECO:0000259" key="9">
    <source>
        <dbReference type="Pfam" id="PF21238"/>
    </source>
</evidence>
<evidence type="ECO:0000256" key="8">
    <source>
        <dbReference type="SAM" id="MobiDB-lite"/>
    </source>
</evidence>
<protein>
    <recommendedName>
        <fullName evidence="2">tRNA pseudouridine(55) synthase</fullName>
        <ecNumber evidence="2">5.4.99.25</ecNumber>
    </recommendedName>
    <alternativeName>
        <fullName evidence="7">tRNA pseudouridine 55 synthase</fullName>
    </alternativeName>
    <alternativeName>
        <fullName evidence="5">tRNA pseudouridylate synthase</fullName>
    </alternativeName>
    <alternativeName>
        <fullName evidence="6">tRNA-uridine isomerase</fullName>
    </alternativeName>
</protein>
<feature type="region of interest" description="Disordered" evidence="8">
    <location>
        <begin position="178"/>
        <end position="205"/>
    </location>
</feature>
<organism evidence="10 11">
    <name type="scientific">Acrasis kona</name>
    <dbReference type="NCBI Taxonomy" id="1008807"/>
    <lineage>
        <taxon>Eukaryota</taxon>
        <taxon>Discoba</taxon>
        <taxon>Heterolobosea</taxon>
        <taxon>Tetramitia</taxon>
        <taxon>Eutetramitia</taxon>
        <taxon>Acrasidae</taxon>
        <taxon>Acrasis</taxon>
    </lineage>
</organism>
<dbReference type="EC" id="5.4.99.25" evidence="2"/>
<dbReference type="AlphaFoldDB" id="A0AAW2YR04"/>
<evidence type="ECO:0000256" key="4">
    <source>
        <dbReference type="ARBA" id="ARBA00023235"/>
    </source>
</evidence>
<keyword evidence="3" id="KW-0819">tRNA processing</keyword>
<comment type="caution">
    <text evidence="10">The sequence shown here is derived from an EMBL/GenBank/DDBJ whole genome shotgun (WGS) entry which is preliminary data.</text>
</comment>
<dbReference type="GO" id="GO:0160148">
    <property type="term" value="F:tRNA pseudouridine(55) synthase activity"/>
    <property type="evidence" value="ECO:0007669"/>
    <property type="project" value="UniProtKB-EC"/>
</dbReference>
<evidence type="ECO:0000256" key="2">
    <source>
        <dbReference type="ARBA" id="ARBA00012787"/>
    </source>
</evidence>
<dbReference type="InterPro" id="IPR048741">
    <property type="entry name" value="Pus10-like_C"/>
</dbReference>
<dbReference type="PANTHER" id="PTHR21568:SF0">
    <property type="entry name" value="TRNA PSEUDOURIDINE SYNTHASE PUS10"/>
    <property type="match status" value="1"/>
</dbReference>
<comment type="similarity">
    <text evidence="1">Belongs to the pseudouridine synthase Pus10 family.</text>
</comment>
<name>A0AAW2YR04_9EUKA</name>
<evidence type="ECO:0000256" key="7">
    <source>
        <dbReference type="ARBA" id="ARBA00083669"/>
    </source>
</evidence>
<dbReference type="FunFam" id="3.30.70.3190:FF:000001">
    <property type="entry name" value="tRNA pseudouridine synthase Pus10"/>
    <property type="match status" value="1"/>
</dbReference>
<evidence type="ECO:0000256" key="5">
    <source>
        <dbReference type="ARBA" id="ARBA00075270"/>
    </source>
</evidence>
<dbReference type="InterPro" id="IPR020103">
    <property type="entry name" value="PsdUridine_synth_cat_dom_sf"/>
</dbReference>
<dbReference type="Gene3D" id="3.30.70.2510">
    <property type="match status" value="1"/>
</dbReference>
<keyword evidence="4" id="KW-0413">Isomerase</keyword>